<proteinExistence type="predicted"/>
<name>A0A8S3Z5Y9_9EUPU</name>
<keyword evidence="1" id="KW-0812">Transmembrane</keyword>
<gene>
    <name evidence="2" type="ORF">CUNI_LOCUS8159</name>
</gene>
<keyword evidence="3" id="KW-1185">Reference proteome</keyword>
<feature type="transmembrane region" description="Helical" evidence="1">
    <location>
        <begin position="15"/>
        <end position="41"/>
    </location>
</feature>
<evidence type="ECO:0000313" key="2">
    <source>
        <dbReference type="EMBL" id="CAG5122601.1"/>
    </source>
</evidence>
<dbReference type="EMBL" id="CAJHNH020001328">
    <property type="protein sequence ID" value="CAG5122601.1"/>
    <property type="molecule type" value="Genomic_DNA"/>
</dbReference>
<feature type="non-terminal residue" evidence="2">
    <location>
        <position position="62"/>
    </location>
</feature>
<organism evidence="2 3">
    <name type="scientific">Candidula unifasciata</name>
    <dbReference type="NCBI Taxonomy" id="100452"/>
    <lineage>
        <taxon>Eukaryota</taxon>
        <taxon>Metazoa</taxon>
        <taxon>Spiralia</taxon>
        <taxon>Lophotrochozoa</taxon>
        <taxon>Mollusca</taxon>
        <taxon>Gastropoda</taxon>
        <taxon>Heterobranchia</taxon>
        <taxon>Euthyneura</taxon>
        <taxon>Panpulmonata</taxon>
        <taxon>Eupulmonata</taxon>
        <taxon>Stylommatophora</taxon>
        <taxon>Helicina</taxon>
        <taxon>Helicoidea</taxon>
        <taxon>Geomitridae</taxon>
        <taxon>Candidula</taxon>
    </lineage>
</organism>
<evidence type="ECO:0000256" key="1">
    <source>
        <dbReference type="SAM" id="Phobius"/>
    </source>
</evidence>
<comment type="caution">
    <text evidence="2">The sequence shown here is derived from an EMBL/GenBank/DDBJ whole genome shotgun (WGS) entry which is preliminary data.</text>
</comment>
<protein>
    <submittedName>
        <fullName evidence="2">Uncharacterized protein</fullName>
    </submittedName>
</protein>
<sequence>IPSPTQRQHLSSSEIGFVAIIVSVVTVCSLLVAAILMFCVLKKQGLNPEDERQDSAIPEDST</sequence>
<accession>A0A8S3Z5Y9</accession>
<keyword evidence="1" id="KW-0472">Membrane</keyword>
<keyword evidence="1" id="KW-1133">Transmembrane helix</keyword>
<dbReference type="Proteomes" id="UP000678393">
    <property type="component" value="Unassembled WGS sequence"/>
</dbReference>
<reference evidence="2" key="1">
    <citation type="submission" date="2021-04" db="EMBL/GenBank/DDBJ databases">
        <authorList>
            <consortium name="Molecular Ecology Group"/>
        </authorList>
    </citation>
    <scope>NUCLEOTIDE SEQUENCE</scope>
</reference>
<evidence type="ECO:0000313" key="3">
    <source>
        <dbReference type="Proteomes" id="UP000678393"/>
    </source>
</evidence>
<dbReference type="AlphaFoldDB" id="A0A8S3Z5Y9"/>